<evidence type="ECO:0000256" key="8">
    <source>
        <dbReference type="ARBA" id="ARBA00023242"/>
    </source>
</evidence>
<evidence type="ECO:0000256" key="3">
    <source>
        <dbReference type="ARBA" id="ARBA00011422"/>
    </source>
</evidence>
<evidence type="ECO:0000259" key="9">
    <source>
        <dbReference type="SMART" id="SM00913"/>
    </source>
</evidence>
<dbReference type="InterPro" id="IPR040520">
    <property type="entry name" value="Importin_rep_3"/>
</dbReference>
<reference evidence="10 11" key="1">
    <citation type="submission" date="2019-08" db="EMBL/GenBank/DDBJ databases">
        <title>The genome of the soybean aphid Biotype 1, its phylome, world population structure and adaptation to the North American continent.</title>
        <authorList>
            <person name="Giordano R."/>
            <person name="Donthu R.K."/>
            <person name="Hernandez A.G."/>
            <person name="Wright C.L."/>
            <person name="Zimin A.V."/>
        </authorList>
    </citation>
    <scope>NUCLEOTIDE SEQUENCE [LARGE SCALE GENOMIC DNA]</scope>
    <source>
        <tissue evidence="10">Whole aphids</tissue>
    </source>
</reference>
<comment type="caution">
    <text evidence="10">The sequence shown here is derived from an EMBL/GenBank/DDBJ whole genome shotgun (WGS) entry which is preliminary data.</text>
</comment>
<dbReference type="InterPro" id="IPR057942">
    <property type="entry name" value="TPR_TNPO3_IPO13_3rd"/>
</dbReference>
<evidence type="ECO:0000256" key="2">
    <source>
        <dbReference type="ARBA" id="ARBA00007991"/>
    </source>
</evidence>
<dbReference type="GO" id="GO:0031267">
    <property type="term" value="F:small GTPase binding"/>
    <property type="evidence" value="ECO:0007669"/>
    <property type="project" value="InterPro"/>
</dbReference>
<dbReference type="PANTHER" id="PTHR12363:SF33">
    <property type="entry name" value="IMPORTIN-13"/>
    <property type="match status" value="1"/>
</dbReference>
<dbReference type="OrthoDB" id="2016913at2759"/>
<keyword evidence="6" id="KW-0677">Repeat</keyword>
<dbReference type="Pfam" id="PF18806">
    <property type="entry name" value="Importin_rep_3"/>
    <property type="match status" value="1"/>
</dbReference>
<organism evidence="10 11">
    <name type="scientific">Aphis glycines</name>
    <name type="common">Soybean aphid</name>
    <dbReference type="NCBI Taxonomy" id="307491"/>
    <lineage>
        <taxon>Eukaryota</taxon>
        <taxon>Metazoa</taxon>
        <taxon>Ecdysozoa</taxon>
        <taxon>Arthropoda</taxon>
        <taxon>Hexapoda</taxon>
        <taxon>Insecta</taxon>
        <taxon>Pterygota</taxon>
        <taxon>Neoptera</taxon>
        <taxon>Paraneoptera</taxon>
        <taxon>Hemiptera</taxon>
        <taxon>Sternorrhyncha</taxon>
        <taxon>Aphidomorpha</taxon>
        <taxon>Aphidoidea</taxon>
        <taxon>Aphididae</taxon>
        <taxon>Aphidini</taxon>
        <taxon>Aphis</taxon>
        <taxon>Aphis</taxon>
    </lineage>
</organism>
<evidence type="ECO:0000256" key="1">
    <source>
        <dbReference type="ARBA" id="ARBA00004123"/>
    </source>
</evidence>
<keyword evidence="8" id="KW-0539">Nucleus</keyword>
<name>A0A6G0T067_APHGL</name>
<dbReference type="InterPro" id="IPR011989">
    <property type="entry name" value="ARM-like"/>
</dbReference>
<comment type="subunit">
    <text evidence="3">Interacts with UBC9, RAN, RBM8A, eIF-1A and PAX6.</text>
</comment>
<dbReference type="InterPro" id="IPR013598">
    <property type="entry name" value="Exportin-1/Importin-b-like"/>
</dbReference>
<dbReference type="Pfam" id="PF03810">
    <property type="entry name" value="IBN_N"/>
    <property type="match status" value="1"/>
</dbReference>
<accession>A0A6G0T067</accession>
<keyword evidence="7" id="KW-0653">Protein transport</keyword>
<evidence type="ECO:0000313" key="10">
    <source>
        <dbReference type="EMBL" id="KAE9523902.1"/>
    </source>
</evidence>
<sequence length="942" mass="108038">MSLETVEHALAEFYCNQNVEVHKILLDFQNSVDAWNLVWNMLDTSKPHEIQFFGATTLHIKITKQWLQLKRTDYIPLRDKILETLIKYYNSSGPPNVINKLCYCLCAYVVRTIPHHWPDAIPQLMETFRNSLSQSSINVSVMILEILMALPDEFGATKLVQTQRNEVRKELQQSSLQVLSIVDSILKSDSLDPIVVHALKCAAAWLDIGFDLIQCHQLTDTFISVILNPERSQMCVLLAIDALKSLCTHPRTSICVATVFEVLNKVIVLSDKLFHLEITEEPNVVVDKLFDLFLGIGDQHFRLLVQGLLDDNTRELCTKFFNLFLTCTNAPGYYPVNENYSEKTFTFWFLLQDDLLSNDAGPDNTLLSIIRPLYISLTQVLLKKVAYPEHLESWTSDERELFRCYRQDISDTFIYCYFILQSEMLDVLLAIYKQVTCDHETAIAQWQTVEACLFAFTAISEPLQSQKSYPHIEQLMSSLVSLPYEQIDQKASIAAMDTIGAYYYWIETHPSYLELIVPLLMTGLHNSNMFSSASTALRDIAKECGEFIAPYNDVILNTAIIVLKKIKKLKEEIRLMNTVGVILSVTSYPKNKPFIDTFIDPNLEAITNILAIEDNTEFTKHRSELQGRIKVLNSLVSAIDMEVVIYQILQKTFNLLQRTGTKYFISSHEDSLYADVCELLKTFISKLAQERENCEVPTTMVIEILMIGFRKSPQPAGLILFKEAVILFGLYDASIPLLKSTYEEICLRIKFMFEQASPADQFNLGDVIESYLSLQGHIFKKWSFIAVDNPNVDFTFVFKLASEALCANEIFLAKTATFFLTTFINISREHRSLFKVLDDNGQFLVMKIICILKGDVVKRNLDTMCEVLYVLNRNYGEHLGRWFHNIVTVQNIVLPNVTEQMKTKFFKRVLKERANKKTLLVIVKEFSFICRGLILIDPQNDE</sequence>
<protein>
    <recommendedName>
        <fullName evidence="4">Importin-13</fullName>
    </recommendedName>
</protein>
<evidence type="ECO:0000256" key="5">
    <source>
        <dbReference type="ARBA" id="ARBA00022448"/>
    </source>
</evidence>
<dbReference type="Proteomes" id="UP000475862">
    <property type="component" value="Unassembled WGS sequence"/>
</dbReference>
<dbReference type="AlphaFoldDB" id="A0A6G0T067"/>
<proteinExistence type="inferred from homology"/>
<dbReference type="GO" id="GO:0005737">
    <property type="term" value="C:cytoplasm"/>
    <property type="evidence" value="ECO:0007669"/>
    <property type="project" value="TreeGrafter"/>
</dbReference>
<dbReference type="Pfam" id="PF24140">
    <property type="entry name" value="TPR_TNPO3_IPO13_3rd"/>
    <property type="match status" value="1"/>
</dbReference>
<evidence type="ECO:0000256" key="4">
    <source>
        <dbReference type="ARBA" id="ARBA00016020"/>
    </source>
</evidence>
<dbReference type="Pfam" id="PF18773">
    <property type="entry name" value="Importin_rep"/>
    <property type="match status" value="1"/>
</dbReference>
<dbReference type="InterPro" id="IPR040709">
    <property type="entry name" value="Importin_rep_1"/>
</dbReference>
<comment type="subcellular location">
    <subcellularLocation>
        <location evidence="1">Nucleus</location>
    </subcellularLocation>
</comment>
<dbReference type="GO" id="GO:0005634">
    <property type="term" value="C:nucleus"/>
    <property type="evidence" value="ECO:0007669"/>
    <property type="project" value="UniProtKB-SubCell"/>
</dbReference>
<dbReference type="InterPro" id="IPR001494">
    <property type="entry name" value="Importin-beta_N"/>
</dbReference>
<dbReference type="Pfam" id="PF08389">
    <property type="entry name" value="Xpo1"/>
    <property type="match status" value="1"/>
</dbReference>
<comment type="similarity">
    <text evidence="2">Belongs to the importin beta family.</text>
</comment>
<gene>
    <name evidence="10" type="ORF">AGLY_015790</name>
</gene>
<keyword evidence="11" id="KW-1185">Reference proteome</keyword>
<dbReference type="Gene3D" id="1.25.10.10">
    <property type="entry name" value="Leucine-rich Repeat Variant"/>
    <property type="match status" value="1"/>
</dbReference>
<dbReference type="InterPro" id="IPR016024">
    <property type="entry name" value="ARM-type_fold"/>
</dbReference>
<dbReference type="InterPro" id="IPR051345">
    <property type="entry name" value="Importin_beta-like_NTR"/>
</dbReference>
<dbReference type="SUPFAM" id="SSF48371">
    <property type="entry name" value="ARM repeat"/>
    <property type="match status" value="1"/>
</dbReference>
<dbReference type="GO" id="GO:0006606">
    <property type="term" value="P:protein import into nucleus"/>
    <property type="evidence" value="ECO:0007669"/>
    <property type="project" value="TreeGrafter"/>
</dbReference>
<evidence type="ECO:0000256" key="6">
    <source>
        <dbReference type="ARBA" id="ARBA00022737"/>
    </source>
</evidence>
<dbReference type="EMBL" id="VYZN01000075">
    <property type="protein sequence ID" value="KAE9523902.1"/>
    <property type="molecule type" value="Genomic_DNA"/>
</dbReference>
<keyword evidence="5" id="KW-0813">Transport</keyword>
<dbReference type="SMART" id="SM00913">
    <property type="entry name" value="IBN_N"/>
    <property type="match status" value="1"/>
</dbReference>
<evidence type="ECO:0000256" key="7">
    <source>
        <dbReference type="ARBA" id="ARBA00022927"/>
    </source>
</evidence>
<dbReference type="PANTHER" id="PTHR12363">
    <property type="entry name" value="TRANSPORTIN 3 AND IMPORTIN 13"/>
    <property type="match status" value="1"/>
</dbReference>
<feature type="domain" description="Importin N-terminal" evidence="9">
    <location>
        <begin position="21"/>
        <end position="87"/>
    </location>
</feature>
<evidence type="ECO:0000313" key="11">
    <source>
        <dbReference type="Proteomes" id="UP000475862"/>
    </source>
</evidence>